<proteinExistence type="predicted"/>
<protein>
    <submittedName>
        <fullName evidence="10">MFS transporter</fullName>
    </submittedName>
</protein>
<comment type="caution">
    <text evidence="10">The sequence shown here is derived from an EMBL/GenBank/DDBJ whole genome shotgun (WGS) entry which is preliminary data.</text>
</comment>
<feature type="transmembrane region" description="Helical" evidence="8">
    <location>
        <begin position="289"/>
        <end position="313"/>
    </location>
</feature>
<dbReference type="Gene3D" id="1.20.1250.20">
    <property type="entry name" value="MFS general substrate transporter like domains"/>
    <property type="match status" value="1"/>
</dbReference>
<dbReference type="SUPFAM" id="SSF103473">
    <property type="entry name" value="MFS general substrate transporter"/>
    <property type="match status" value="1"/>
</dbReference>
<dbReference type="Proteomes" id="UP001500221">
    <property type="component" value="Unassembled WGS sequence"/>
</dbReference>
<keyword evidence="4 8" id="KW-0812">Transmembrane</keyword>
<feature type="transmembrane region" description="Helical" evidence="8">
    <location>
        <begin position="455"/>
        <end position="475"/>
    </location>
</feature>
<evidence type="ECO:0000256" key="3">
    <source>
        <dbReference type="ARBA" id="ARBA00022475"/>
    </source>
</evidence>
<keyword evidence="6 8" id="KW-0472">Membrane</keyword>
<feature type="domain" description="Major facilitator superfamily (MFS) profile" evidence="9">
    <location>
        <begin position="35"/>
        <end position="478"/>
    </location>
</feature>
<feature type="transmembrane region" description="Helical" evidence="8">
    <location>
        <begin position="426"/>
        <end position="443"/>
    </location>
</feature>
<evidence type="ECO:0000256" key="2">
    <source>
        <dbReference type="ARBA" id="ARBA00022448"/>
    </source>
</evidence>
<feature type="transmembrane region" description="Helical" evidence="8">
    <location>
        <begin position="319"/>
        <end position="338"/>
    </location>
</feature>
<comment type="subcellular location">
    <subcellularLocation>
        <location evidence="1">Cell membrane</location>
        <topology evidence="1">Multi-pass membrane protein</topology>
    </subcellularLocation>
</comment>
<reference evidence="11" key="1">
    <citation type="journal article" date="2019" name="Int. J. Syst. Evol. Microbiol.">
        <title>The Global Catalogue of Microorganisms (GCM) 10K type strain sequencing project: providing services to taxonomists for standard genome sequencing and annotation.</title>
        <authorList>
            <consortium name="The Broad Institute Genomics Platform"/>
            <consortium name="The Broad Institute Genome Sequencing Center for Infectious Disease"/>
            <person name="Wu L."/>
            <person name="Ma J."/>
        </authorList>
    </citation>
    <scope>NUCLEOTIDE SEQUENCE [LARGE SCALE GENOMIC DNA]</scope>
    <source>
        <strain evidence="11">JCM 18459</strain>
    </source>
</reference>
<evidence type="ECO:0000256" key="4">
    <source>
        <dbReference type="ARBA" id="ARBA00022692"/>
    </source>
</evidence>
<dbReference type="InterPro" id="IPR036259">
    <property type="entry name" value="MFS_trans_sf"/>
</dbReference>
<dbReference type="PANTHER" id="PTHR42718:SF46">
    <property type="entry name" value="BLR6921 PROTEIN"/>
    <property type="match status" value="1"/>
</dbReference>
<dbReference type="PROSITE" id="PS50850">
    <property type="entry name" value="MFS"/>
    <property type="match status" value="1"/>
</dbReference>
<evidence type="ECO:0000256" key="6">
    <source>
        <dbReference type="ARBA" id="ARBA00023136"/>
    </source>
</evidence>
<feature type="transmembrane region" description="Helical" evidence="8">
    <location>
        <begin position="188"/>
        <end position="210"/>
    </location>
</feature>
<feature type="transmembrane region" description="Helical" evidence="8">
    <location>
        <begin position="69"/>
        <end position="89"/>
    </location>
</feature>
<evidence type="ECO:0000259" key="9">
    <source>
        <dbReference type="PROSITE" id="PS50850"/>
    </source>
</evidence>
<feature type="transmembrane region" description="Helical" evidence="8">
    <location>
        <begin position="246"/>
        <end position="268"/>
    </location>
</feature>
<feature type="transmembrane region" description="Helical" evidence="8">
    <location>
        <begin position="101"/>
        <end position="120"/>
    </location>
</feature>
<dbReference type="InterPro" id="IPR011701">
    <property type="entry name" value="MFS"/>
</dbReference>
<keyword evidence="5 8" id="KW-1133">Transmembrane helix</keyword>
<dbReference type="Gene3D" id="1.20.1720.10">
    <property type="entry name" value="Multidrug resistance protein D"/>
    <property type="match status" value="1"/>
</dbReference>
<gene>
    <name evidence="10" type="ORF">GCM10023340_07900</name>
</gene>
<keyword evidence="11" id="KW-1185">Reference proteome</keyword>
<evidence type="ECO:0000313" key="10">
    <source>
        <dbReference type="EMBL" id="GAA5143135.1"/>
    </source>
</evidence>
<feature type="transmembrane region" description="Helical" evidence="8">
    <location>
        <begin position="160"/>
        <end position="182"/>
    </location>
</feature>
<evidence type="ECO:0000256" key="5">
    <source>
        <dbReference type="ARBA" id="ARBA00022989"/>
    </source>
</evidence>
<feature type="transmembrane region" description="Helical" evidence="8">
    <location>
        <begin position="32"/>
        <end position="57"/>
    </location>
</feature>
<dbReference type="EMBL" id="BAABKG010000001">
    <property type="protein sequence ID" value="GAA5143135.1"/>
    <property type="molecule type" value="Genomic_DNA"/>
</dbReference>
<evidence type="ECO:0000313" key="11">
    <source>
        <dbReference type="Proteomes" id="UP001500221"/>
    </source>
</evidence>
<name>A0ABP9PBL8_9ACTN</name>
<dbReference type="Pfam" id="PF07690">
    <property type="entry name" value="MFS_1"/>
    <property type="match status" value="1"/>
</dbReference>
<sequence length="503" mass="51002">MSLDTPLRARTTGGATRQSDLPTDLPAGAGRAAAGIALVLVAQLMLILDATVVNVALPHIDDALDFTPAGLSWVLNAFTLAFGGLLLLGGRLGDVLGRRRMFEIGIGVFTLASLLGGLALSPEMLVAARALQGVGGAMAAPGVLALLTTSAPDDAARHRALALFGAVTSGGMSIGLLLGGVLTEVGSWRWTMFINVPVGLAVLALTRRLLDETPRRPGRFDVVGALAATGGAVAVVWSLIGAPEHGWTSVRTLAGLGLGAALIALLVATERRVAHPMVRPELVRDPRRVGGLAVIGLVVGGQLSMFFLAVQFIEGELGFGPMASGLAFLPLTLGIFAMSRVTPRILALVGPTPMIVTGAAGLTASFLWLSLLSSGDGYVAALLGPMLLNGVSAGLLFMPVSTIVLGGVDPQHAGSASGLLQTFQQLGGAVGLSVVVTVFAAAATPGSFVSGAQEAFTAAAVLTALALAVGVAMHLRRPRALAAEPLAQPVGQPLTEAVEQQVG</sequence>
<feature type="transmembrane region" description="Helical" evidence="8">
    <location>
        <begin position="126"/>
        <end position="148"/>
    </location>
</feature>
<dbReference type="PRINTS" id="PR01036">
    <property type="entry name" value="TCRTETB"/>
</dbReference>
<feature type="transmembrane region" description="Helical" evidence="8">
    <location>
        <begin position="222"/>
        <end position="240"/>
    </location>
</feature>
<evidence type="ECO:0000256" key="1">
    <source>
        <dbReference type="ARBA" id="ARBA00004651"/>
    </source>
</evidence>
<dbReference type="CDD" id="cd17321">
    <property type="entry name" value="MFS_MMR_MDR_like"/>
    <property type="match status" value="1"/>
</dbReference>
<accession>A0ABP9PBL8</accession>
<keyword evidence="3" id="KW-1003">Cell membrane</keyword>
<feature type="transmembrane region" description="Helical" evidence="8">
    <location>
        <begin position="377"/>
        <end position="405"/>
    </location>
</feature>
<evidence type="ECO:0000256" key="8">
    <source>
        <dbReference type="SAM" id="Phobius"/>
    </source>
</evidence>
<dbReference type="InterPro" id="IPR020846">
    <property type="entry name" value="MFS_dom"/>
</dbReference>
<feature type="transmembrane region" description="Helical" evidence="8">
    <location>
        <begin position="345"/>
        <end position="371"/>
    </location>
</feature>
<evidence type="ECO:0000256" key="7">
    <source>
        <dbReference type="SAM" id="MobiDB-lite"/>
    </source>
</evidence>
<feature type="region of interest" description="Disordered" evidence="7">
    <location>
        <begin position="1"/>
        <end position="23"/>
    </location>
</feature>
<keyword evidence="2" id="KW-0813">Transport</keyword>
<organism evidence="10 11">
    <name type="scientific">Nocardioides marinquilinus</name>
    <dbReference type="NCBI Taxonomy" id="1210400"/>
    <lineage>
        <taxon>Bacteria</taxon>
        <taxon>Bacillati</taxon>
        <taxon>Actinomycetota</taxon>
        <taxon>Actinomycetes</taxon>
        <taxon>Propionibacteriales</taxon>
        <taxon>Nocardioidaceae</taxon>
        <taxon>Nocardioides</taxon>
    </lineage>
</organism>
<dbReference type="RefSeq" id="WP_345454735.1">
    <property type="nucleotide sequence ID" value="NZ_BAABKG010000001.1"/>
</dbReference>
<dbReference type="PANTHER" id="PTHR42718">
    <property type="entry name" value="MAJOR FACILITATOR SUPERFAMILY MULTIDRUG TRANSPORTER MFSC"/>
    <property type="match status" value="1"/>
</dbReference>